<gene>
    <name evidence="5" type="ORF">QRX60_46240</name>
</gene>
<dbReference type="InterPro" id="IPR015220">
    <property type="entry name" value="Glucodextranase_N"/>
</dbReference>
<dbReference type="EMBL" id="CP127295">
    <property type="protein sequence ID" value="WIY01353.1"/>
    <property type="molecule type" value="Genomic_DNA"/>
</dbReference>
<dbReference type="InterPro" id="IPR008928">
    <property type="entry name" value="6-hairpin_glycosidase_sf"/>
</dbReference>
<protein>
    <submittedName>
        <fullName evidence="5">Glucodextranase DOMON-like domain-containing protein</fullName>
    </submittedName>
</protein>
<dbReference type="PANTHER" id="PTHR31616:SF0">
    <property type="entry name" value="GLUCAN 1,4-ALPHA-GLUCOSIDASE"/>
    <property type="match status" value="1"/>
</dbReference>
<dbReference type="Gene3D" id="1.50.10.10">
    <property type="match status" value="1"/>
</dbReference>
<dbReference type="InterPro" id="IPR011613">
    <property type="entry name" value="GH15-like"/>
</dbReference>
<dbReference type="RefSeq" id="WP_285997803.1">
    <property type="nucleotide sequence ID" value="NZ_CP127295.1"/>
</dbReference>
<dbReference type="PANTHER" id="PTHR31616">
    <property type="entry name" value="TREHALASE"/>
    <property type="match status" value="1"/>
</dbReference>
<dbReference type="KEGG" id="amog:QRX60_46240"/>
<dbReference type="GO" id="GO:0004553">
    <property type="term" value="F:hydrolase activity, hydrolyzing O-glycosyl compounds"/>
    <property type="evidence" value="ECO:0007669"/>
    <property type="project" value="UniProtKB-ARBA"/>
</dbReference>
<evidence type="ECO:0000259" key="3">
    <source>
        <dbReference type="Pfam" id="PF09137"/>
    </source>
</evidence>
<reference evidence="5 6" key="1">
    <citation type="submission" date="2023-06" db="EMBL/GenBank/DDBJ databases">
        <authorList>
            <person name="Oyuntsetseg B."/>
            <person name="Kim S.B."/>
        </authorList>
    </citation>
    <scope>NUCLEOTIDE SEQUENCE [LARGE SCALE GENOMIC DNA]</scope>
    <source>
        <strain evidence="5 6">4-36</strain>
    </source>
</reference>
<feature type="domain" description="Glucodextranase N-terminal" evidence="3">
    <location>
        <begin position="32"/>
        <end position="311"/>
    </location>
</feature>
<dbReference type="Gene3D" id="2.60.40.1190">
    <property type="match status" value="1"/>
</dbReference>
<dbReference type="Gene3D" id="2.70.98.10">
    <property type="match status" value="1"/>
</dbReference>
<dbReference type="InterPro" id="IPR014718">
    <property type="entry name" value="GH-type_carb-bd"/>
</dbReference>
<evidence type="ECO:0000256" key="1">
    <source>
        <dbReference type="SAM" id="SignalP"/>
    </source>
</evidence>
<feature type="signal peptide" evidence="1">
    <location>
        <begin position="1"/>
        <end position="27"/>
    </location>
</feature>
<keyword evidence="1" id="KW-0732">Signal</keyword>
<keyword evidence="6" id="KW-1185">Reference proteome</keyword>
<dbReference type="Pfam" id="PF09985">
    <property type="entry name" value="Glucodextran_C"/>
    <property type="match status" value="1"/>
</dbReference>
<feature type="domain" description="Glucodextranase-like C-terminal" evidence="4">
    <location>
        <begin position="866"/>
        <end position="1077"/>
    </location>
</feature>
<name>A0A9Y2NJ20_9PSEU</name>
<dbReference type="GO" id="GO:0030246">
    <property type="term" value="F:carbohydrate binding"/>
    <property type="evidence" value="ECO:0007669"/>
    <property type="project" value="InterPro"/>
</dbReference>
<evidence type="ECO:0000313" key="5">
    <source>
        <dbReference type="EMBL" id="WIY01353.1"/>
    </source>
</evidence>
<dbReference type="InterPro" id="IPR019248">
    <property type="entry name" value="Glucodextran_C"/>
</dbReference>
<evidence type="ECO:0000259" key="2">
    <source>
        <dbReference type="Pfam" id="PF00723"/>
    </source>
</evidence>
<proteinExistence type="predicted"/>
<sequence>MTRSTSSVMLCAVLAAATLLPAPAAAAAAPAPGPGAVSHFGLARKDCLGTARNTTSKAWFTVAGGVLSDVYAPVIDNTNVETLQFAVTDGRTFTDLQARDMTYTVRTSAGGMACEVTSTPHSGKYRLVTDYLADPARTGVLIRTRLEPLQGSGRDLKVYVRFDASINGNGGGGPANGGGDTATVDAATSALVSADPNTVSSAPNRDYATPLAAALRADRRFLGTSSGFAGTAGDGLAQLDRDHRLTDPAPSAVNGNVVQTAQLDLEPRRPAVLALGFGSDARAAVQTAGASLRTPFEQSYRDYARGWRDYDNGLIPVRGKDSDAYYQSANVLKASEDKTFPGAVVASLGSPWGQAVSAGDAPGGKPVYFGSYREIFARDLYESFSGLFAAGDRETARASVRWLFARQQQPDGRFPRNSMLNGKKAPDSGGDQLDESAYPILMALQAGLDRDHTLYTDHIRAAADFVVAHGPAFGSERWEEQGGYSPSTIAAEIAGLVAAGVIADRNGDPARARVYRATADHFQRSIKGWTVTSTGPYGGRYFLRLTKNGDPNSEWIYNLGNGSVDADQRAVVDAGFLELTRLGVLAANDPDVTASLGVVDRVIKRDTPAGPGWYRYGTSAAGSEDGYGDCYEPDPTNCAPTGAPWPSTNTGSGHLWPVLAGERGEQAVQTGDRAGAAALLRAMRAQTGGTGLIPEQTWENPAVPASPYGSDPRTASIGFAPGQPAGSVAPLSWAQSQSVRLARALDDGRLPEQPADVRARYVTQAPPAALAVTLDAPASVSTATAAVTGTAPAGSRVDLAVSATDAGTTSVLSTRATATGTFSATVPTPLGANVVTAAATTATGTGYAQKTISSDFVTGTVLLDKTDPDGDDNGPGTYTYPTAGDFHAGAFDLQRFQVIDSGTNLVFRAQVRDLSPTFGSPLGAQLLTIYAHDPAATATSTAAPFPSRAYSIAAQDAWSRRIEVQGFADPALVDTSGASLATPSVQASQATRYITVSVAKSAFGTPAAGWTFAVVLTGQDGNSPDQARPFTPTAGQYTFGLCAAGGTAPLCTADPATAPKAFDVLTPSGVDQAAELDPTRGPVEVRGVPVG</sequence>
<dbReference type="Proteomes" id="UP001239397">
    <property type="component" value="Chromosome"/>
</dbReference>
<dbReference type="SUPFAM" id="SSF48208">
    <property type="entry name" value="Six-hairpin glycosidases"/>
    <property type="match status" value="1"/>
</dbReference>
<organism evidence="5 6">
    <name type="scientific">Amycolatopsis mongoliensis</name>
    <dbReference type="NCBI Taxonomy" id="715475"/>
    <lineage>
        <taxon>Bacteria</taxon>
        <taxon>Bacillati</taxon>
        <taxon>Actinomycetota</taxon>
        <taxon>Actinomycetes</taxon>
        <taxon>Pseudonocardiales</taxon>
        <taxon>Pseudonocardiaceae</taxon>
        <taxon>Amycolatopsis</taxon>
    </lineage>
</organism>
<dbReference type="AlphaFoldDB" id="A0A9Y2NJ20"/>
<accession>A0A9Y2NJ20</accession>
<feature type="chain" id="PRO_5040796693" evidence="1">
    <location>
        <begin position="28"/>
        <end position="1091"/>
    </location>
</feature>
<feature type="domain" description="GH15-like" evidence="2">
    <location>
        <begin position="320"/>
        <end position="620"/>
    </location>
</feature>
<dbReference type="SUPFAM" id="SSF74650">
    <property type="entry name" value="Galactose mutarotase-like"/>
    <property type="match status" value="1"/>
</dbReference>
<dbReference type="GO" id="GO:0016757">
    <property type="term" value="F:glycosyltransferase activity"/>
    <property type="evidence" value="ECO:0007669"/>
    <property type="project" value="UniProtKB-ARBA"/>
</dbReference>
<evidence type="ECO:0000313" key="6">
    <source>
        <dbReference type="Proteomes" id="UP001239397"/>
    </source>
</evidence>
<evidence type="ECO:0000259" key="4">
    <source>
        <dbReference type="Pfam" id="PF09985"/>
    </source>
</evidence>
<dbReference type="Pfam" id="PF09137">
    <property type="entry name" value="Glucodextran_N"/>
    <property type="match status" value="1"/>
</dbReference>
<dbReference type="Pfam" id="PF00723">
    <property type="entry name" value="Glyco_hydro_15"/>
    <property type="match status" value="1"/>
</dbReference>
<dbReference type="GO" id="GO:0005975">
    <property type="term" value="P:carbohydrate metabolic process"/>
    <property type="evidence" value="ECO:0007669"/>
    <property type="project" value="InterPro"/>
</dbReference>
<dbReference type="SUPFAM" id="SSF49344">
    <property type="entry name" value="CBD9-like"/>
    <property type="match status" value="1"/>
</dbReference>
<dbReference type="InterPro" id="IPR012341">
    <property type="entry name" value="6hp_glycosidase-like_sf"/>
</dbReference>
<dbReference type="InterPro" id="IPR011013">
    <property type="entry name" value="Gal_mutarotase_sf_dom"/>
</dbReference>
<dbReference type="CDD" id="cd09626">
    <property type="entry name" value="DOMON_glucodextranase_like"/>
    <property type="match status" value="1"/>
</dbReference>